<evidence type="ECO:0000256" key="3">
    <source>
        <dbReference type="ARBA" id="ARBA00022722"/>
    </source>
</evidence>
<dbReference type="Pfam" id="PF00825">
    <property type="entry name" value="Ribonuclease_P"/>
    <property type="match status" value="1"/>
</dbReference>
<dbReference type="InterPro" id="IPR020539">
    <property type="entry name" value="RNase_P_CS"/>
</dbReference>
<protein>
    <submittedName>
        <fullName evidence="7">Uncharacterized protein</fullName>
    </submittedName>
</protein>
<comment type="function">
    <text evidence="1">RNaseP catalyzes the removal of the 5'-leader sequence from pre-tRNA to produce the mature 5'-terminus. It can also cleave other RNA substrates such as 4.5S RNA. The protein component plays an auxiliary but essential role in vivo by binding to the 5'-leader sequence and broadening the substrate specificity of the ribozyme.</text>
</comment>
<keyword evidence="3" id="KW-0540">Nuclease</keyword>
<evidence type="ECO:0000313" key="7">
    <source>
        <dbReference type="EMBL" id="ALO69268.1"/>
    </source>
</evidence>
<evidence type="ECO:0000313" key="8">
    <source>
        <dbReference type="Proteomes" id="UP000002149"/>
    </source>
</evidence>
<evidence type="ECO:0000256" key="2">
    <source>
        <dbReference type="ARBA" id="ARBA00022694"/>
    </source>
</evidence>
<dbReference type="GO" id="GO:0008033">
    <property type="term" value="P:tRNA processing"/>
    <property type="evidence" value="ECO:0007669"/>
    <property type="project" value="UniProtKB-KW"/>
</dbReference>
<dbReference type="OrthoDB" id="2564731at2759"/>
<dbReference type="InterPro" id="IPR000100">
    <property type="entry name" value="RNase_P"/>
</dbReference>
<reference evidence="7 8" key="1">
    <citation type="journal article" date="2005" name="Science">
        <title>The genome of the basidiomycetous yeast and human pathogen Cryptococcus neoformans.</title>
        <authorList>
            <person name="Loftus B.J."/>
            <person name="Fung E."/>
            <person name="Roncaglia P."/>
            <person name="Rowley D."/>
            <person name="Amedeo P."/>
            <person name="Bruno D."/>
            <person name="Vamathevan J."/>
            <person name="Miranda M."/>
            <person name="Anderson I.J."/>
            <person name="Fraser J.A."/>
            <person name="Allen J.E."/>
            <person name="Bosdet I.E."/>
            <person name="Brent M.R."/>
            <person name="Chiu R."/>
            <person name="Doering T.L."/>
            <person name="Donlin M.J."/>
            <person name="D'Souza C.A."/>
            <person name="Fox D.S."/>
            <person name="Grinberg V."/>
            <person name="Fu J."/>
            <person name="Fukushima M."/>
            <person name="Haas B.J."/>
            <person name="Huang J.C."/>
            <person name="Janbon G."/>
            <person name="Jones S.J."/>
            <person name="Koo H.L."/>
            <person name="Krzywinski M.I."/>
            <person name="Kwon-Chung J.K."/>
            <person name="Lengeler K.B."/>
            <person name="Maiti R."/>
            <person name="Marra M.A."/>
            <person name="Marra R.E."/>
            <person name="Mathewson C.A."/>
            <person name="Mitchell T.G."/>
            <person name="Pertea M."/>
            <person name="Riggs F.R."/>
            <person name="Salzberg S.L."/>
            <person name="Schein J.E."/>
            <person name="Shvartsbeyn A."/>
            <person name="Shin H."/>
            <person name="Shumway M."/>
            <person name="Specht C.A."/>
            <person name="Suh B.B."/>
            <person name="Tenney A."/>
            <person name="Utterback T.R."/>
            <person name="Wickes B.L."/>
            <person name="Wortman J.R."/>
            <person name="Wye N.H."/>
            <person name="Kronstad J.W."/>
            <person name="Lodge J.K."/>
            <person name="Heitman J."/>
            <person name="Davis R.W."/>
            <person name="Fraser C.M."/>
            <person name="Hyman R.W."/>
        </authorList>
    </citation>
    <scope>NUCLEOTIDE SEQUENCE [LARGE SCALE GENOMIC DNA]</scope>
    <source>
        <strain evidence="8">JEC21 / ATCC MYA-565</strain>
    </source>
</reference>
<dbReference type="AlphaFoldDB" id="A0A0S2M5L2"/>
<keyword evidence="5" id="KW-0378">Hydrolase</keyword>
<keyword evidence="6" id="KW-0694">RNA-binding</keyword>
<evidence type="ECO:0000256" key="6">
    <source>
        <dbReference type="ARBA" id="ARBA00022884"/>
    </source>
</evidence>
<dbReference type="Proteomes" id="UP000002149">
    <property type="component" value="Chromosome 7"/>
</dbReference>
<dbReference type="InParanoid" id="A0A0S2M5L2"/>
<dbReference type="InterPro" id="IPR020568">
    <property type="entry name" value="Ribosomal_Su5_D2-typ_SF"/>
</dbReference>
<dbReference type="EMBL" id="AE017347">
    <property type="protein sequence ID" value="ALO69268.1"/>
    <property type="molecule type" value="Genomic_DNA"/>
</dbReference>
<dbReference type="RefSeq" id="XP_024514528.1">
    <property type="nucleotide sequence ID" value="XM_024658604.1"/>
</dbReference>
<dbReference type="VEuPathDB" id="FungiDB:CNG01105"/>
<name>A0A0S2M5L2_CRYD1</name>
<accession>A0A0S2M5L2</accession>
<keyword evidence="4" id="KW-0255">Endonuclease</keyword>
<dbReference type="Gene3D" id="3.30.230.10">
    <property type="match status" value="1"/>
</dbReference>
<evidence type="ECO:0000256" key="4">
    <source>
        <dbReference type="ARBA" id="ARBA00022759"/>
    </source>
</evidence>
<dbReference type="GO" id="GO:0004526">
    <property type="term" value="F:ribonuclease P activity"/>
    <property type="evidence" value="ECO:0007669"/>
    <property type="project" value="InterPro"/>
</dbReference>
<dbReference type="InterPro" id="IPR014721">
    <property type="entry name" value="Ribsml_uS5_D2-typ_fold_subgr"/>
</dbReference>
<organism evidence="7 8">
    <name type="scientific">Cryptococcus deneoformans (strain JEC21 / ATCC MYA-565)</name>
    <name type="common">Cryptococcus neoformans var. neoformans serotype D</name>
    <dbReference type="NCBI Taxonomy" id="214684"/>
    <lineage>
        <taxon>Eukaryota</taxon>
        <taxon>Fungi</taxon>
        <taxon>Dikarya</taxon>
        <taxon>Basidiomycota</taxon>
        <taxon>Agaricomycotina</taxon>
        <taxon>Tremellomycetes</taxon>
        <taxon>Tremellales</taxon>
        <taxon>Cryptococcaceae</taxon>
        <taxon>Cryptococcus</taxon>
        <taxon>Cryptococcus neoformans species complex</taxon>
    </lineage>
</organism>
<dbReference type="SUPFAM" id="SSF54211">
    <property type="entry name" value="Ribosomal protein S5 domain 2-like"/>
    <property type="match status" value="1"/>
</dbReference>
<evidence type="ECO:0000256" key="1">
    <source>
        <dbReference type="ARBA" id="ARBA00002663"/>
    </source>
</evidence>
<gene>
    <name evidence="7" type="ordered locus">CNG01105</name>
</gene>
<dbReference type="GO" id="GO:0000049">
    <property type="term" value="F:tRNA binding"/>
    <property type="evidence" value="ECO:0007669"/>
    <property type="project" value="InterPro"/>
</dbReference>
<proteinExistence type="predicted"/>
<evidence type="ECO:0000256" key="5">
    <source>
        <dbReference type="ARBA" id="ARBA00022801"/>
    </source>
</evidence>
<sequence length="330" mass="36982">MSFPTVLFRAIKSQRIRDFCTTCHCQTPCKAGGPPLSSSAIAVEKTKPRGAGIGMRSRTRSMPDITPKLRGATNEMMRYLQNDSTWEQQEGKGLNLLDKTDRPVHRVKSDNTGVNRREVSWDVMKTRRPPEGKLRPATRISSSWEEKAKGKRVVSIGIDMETALPKIFATKTPIYRSPGLSIRAFPAHLLPPRPAPPFPPDLVSKTRHENPCVYLSIITSKNQVSKLAVERNRVRRRVKAAWDHVINDGREGWRLVSPDYAYIVSVNGELHDAEFESIVQGVATGLRFLQQKRPKEVGGRSGSGMVPEPKFIPRIMLQTEGIDREIPGDV</sequence>
<keyword evidence="2" id="KW-0819">tRNA processing</keyword>
<dbReference type="PROSITE" id="PS00648">
    <property type="entry name" value="RIBONUCLEASE_P"/>
    <property type="match status" value="1"/>
</dbReference>
<dbReference type="KEGG" id="cne:CNG01105"/>
<keyword evidence="8" id="KW-1185">Reference proteome</keyword>
<dbReference type="GeneID" id="36392927"/>
<dbReference type="PaxDb" id="214684-A0A0S2M5L2"/>